<dbReference type="Pfam" id="PF01061">
    <property type="entry name" value="ABC2_membrane"/>
    <property type="match status" value="1"/>
</dbReference>
<feature type="transmembrane region" description="Helical" evidence="5">
    <location>
        <begin position="152"/>
        <end position="173"/>
    </location>
</feature>
<dbReference type="Proteomes" id="UP000647235">
    <property type="component" value="Unassembled WGS sequence"/>
</dbReference>
<dbReference type="InterPro" id="IPR013525">
    <property type="entry name" value="ABC2_TM"/>
</dbReference>
<feature type="transmembrane region" description="Helical" evidence="5">
    <location>
        <begin position="185"/>
        <end position="204"/>
    </location>
</feature>
<comment type="caution">
    <text evidence="7">The sequence shown here is derived from an EMBL/GenBank/DDBJ whole genome shotgun (WGS) entry which is preliminary data.</text>
</comment>
<evidence type="ECO:0000256" key="4">
    <source>
        <dbReference type="ARBA" id="ARBA00023136"/>
    </source>
</evidence>
<dbReference type="InterPro" id="IPR051784">
    <property type="entry name" value="Nod_factor_ABC_transporter"/>
</dbReference>
<keyword evidence="4 5" id="KW-0472">Membrane</keyword>
<keyword evidence="8" id="KW-1185">Reference proteome</keyword>
<evidence type="ECO:0000256" key="1">
    <source>
        <dbReference type="ARBA" id="ARBA00004141"/>
    </source>
</evidence>
<sequence>MKTLQALINRNRKLFFRDRGMLFSSLITPVILIVLYATFLAKVYKDSFTSYLPKILHVSEKLIDGAVASQLGAALLAVSCVTVTFCVNLTMVQDKASGARKDFDVSPVKRPVLYLGYFCATVFNSLMVNVLALVLCLFYIRKMGWYLSATDLAWMVLDVLLLVLFGAVLSSIICYPLKTQGQMSAVGTIVSAGYGFICGAYMPVSNFGDGLQKFLSYLPGTYGTSLLKNHMLRGVFAQMKEDGFPKQSVTEIAKSLDCRPMFGGEVVSTQEMIAVMAASILILGAVYLVVTAIFIKRNTVKS</sequence>
<name>A0ABR7ER48_9FIRM</name>
<evidence type="ECO:0000256" key="2">
    <source>
        <dbReference type="ARBA" id="ARBA00022692"/>
    </source>
</evidence>
<feature type="domain" description="ABC-2 type transporter transmembrane" evidence="6">
    <location>
        <begin position="4"/>
        <end position="227"/>
    </location>
</feature>
<accession>A0ABR7ER48</accession>
<evidence type="ECO:0000259" key="6">
    <source>
        <dbReference type="Pfam" id="PF01061"/>
    </source>
</evidence>
<dbReference type="PANTHER" id="PTHR43229:SF2">
    <property type="entry name" value="NODULATION PROTEIN J"/>
    <property type="match status" value="1"/>
</dbReference>
<evidence type="ECO:0000256" key="3">
    <source>
        <dbReference type="ARBA" id="ARBA00022989"/>
    </source>
</evidence>
<feature type="transmembrane region" description="Helical" evidence="5">
    <location>
        <begin position="272"/>
        <end position="295"/>
    </location>
</feature>
<organism evidence="7 8">
    <name type="scientific">Dorea hominis</name>
    <dbReference type="NCBI Taxonomy" id="2763040"/>
    <lineage>
        <taxon>Bacteria</taxon>
        <taxon>Bacillati</taxon>
        <taxon>Bacillota</taxon>
        <taxon>Clostridia</taxon>
        <taxon>Lachnospirales</taxon>
        <taxon>Lachnospiraceae</taxon>
        <taxon>Dorea</taxon>
    </lineage>
</organism>
<dbReference type="EMBL" id="JACOOY010000001">
    <property type="protein sequence ID" value="MBC5663816.1"/>
    <property type="molecule type" value="Genomic_DNA"/>
</dbReference>
<keyword evidence="3 5" id="KW-1133">Transmembrane helix</keyword>
<evidence type="ECO:0000256" key="5">
    <source>
        <dbReference type="SAM" id="Phobius"/>
    </source>
</evidence>
<protein>
    <submittedName>
        <fullName evidence="7">ABC transporter permease</fullName>
    </submittedName>
</protein>
<gene>
    <name evidence="7" type="ORF">H8S07_00745</name>
</gene>
<proteinExistence type="predicted"/>
<comment type="subcellular location">
    <subcellularLocation>
        <location evidence="1">Membrane</location>
        <topology evidence="1">Multi-pass membrane protein</topology>
    </subcellularLocation>
</comment>
<dbReference type="RefSeq" id="WP_117537130.1">
    <property type="nucleotide sequence ID" value="NZ_JACOOY010000001.1"/>
</dbReference>
<feature type="transmembrane region" description="Helical" evidence="5">
    <location>
        <begin position="21"/>
        <end position="44"/>
    </location>
</feature>
<dbReference type="PANTHER" id="PTHR43229">
    <property type="entry name" value="NODULATION PROTEIN J"/>
    <property type="match status" value="1"/>
</dbReference>
<feature type="transmembrane region" description="Helical" evidence="5">
    <location>
        <begin position="112"/>
        <end position="140"/>
    </location>
</feature>
<feature type="transmembrane region" description="Helical" evidence="5">
    <location>
        <begin position="71"/>
        <end position="91"/>
    </location>
</feature>
<keyword evidence="2 5" id="KW-0812">Transmembrane</keyword>
<evidence type="ECO:0000313" key="7">
    <source>
        <dbReference type="EMBL" id="MBC5663816.1"/>
    </source>
</evidence>
<evidence type="ECO:0000313" key="8">
    <source>
        <dbReference type="Proteomes" id="UP000647235"/>
    </source>
</evidence>
<reference evidence="7 8" key="1">
    <citation type="submission" date="2020-08" db="EMBL/GenBank/DDBJ databases">
        <title>Genome public.</title>
        <authorList>
            <person name="Liu C."/>
            <person name="Sun Q."/>
        </authorList>
    </citation>
    <scope>NUCLEOTIDE SEQUENCE [LARGE SCALE GENOMIC DNA]</scope>
    <source>
        <strain evidence="7 8">NSJ-36</strain>
    </source>
</reference>